<feature type="transmembrane region" description="Helical" evidence="7">
    <location>
        <begin position="236"/>
        <end position="256"/>
    </location>
</feature>
<evidence type="ECO:0000313" key="9">
    <source>
        <dbReference type="Proteomes" id="UP000005018"/>
    </source>
</evidence>
<evidence type="ECO:0000256" key="1">
    <source>
        <dbReference type="ARBA" id="ARBA00004141"/>
    </source>
</evidence>
<keyword evidence="4 7" id="KW-1133">Transmembrane helix</keyword>
<proteinExistence type="inferred from homology"/>
<feature type="transmembrane region" description="Helical" evidence="7">
    <location>
        <begin position="87"/>
        <end position="104"/>
    </location>
</feature>
<feature type="compositionally biased region" description="Polar residues" evidence="6">
    <location>
        <begin position="1"/>
        <end position="16"/>
    </location>
</feature>
<dbReference type="PANTHER" id="PTHR31123:SF1">
    <property type="entry name" value="ACCUMULATION OF DYADS PROTEIN 2-RELATED"/>
    <property type="match status" value="1"/>
</dbReference>
<keyword evidence="3 7" id="KW-0812">Transmembrane</keyword>
<comment type="subcellular location">
    <subcellularLocation>
        <location evidence="1">Membrane</location>
        <topology evidence="1">Multi-pass membrane protein</topology>
    </subcellularLocation>
</comment>
<dbReference type="InterPro" id="IPR000791">
    <property type="entry name" value="Gpr1/Fun34/SatP-like"/>
</dbReference>
<dbReference type="OrthoDB" id="3648309at2759"/>
<evidence type="ECO:0000256" key="4">
    <source>
        <dbReference type="ARBA" id="ARBA00022989"/>
    </source>
</evidence>
<dbReference type="EMBL" id="HE681720">
    <property type="protein sequence ID" value="CCG22276.1"/>
    <property type="molecule type" value="Genomic_DNA"/>
</dbReference>
<dbReference type="NCBIfam" id="NF038013">
    <property type="entry name" value="AceTr_1"/>
    <property type="match status" value="1"/>
</dbReference>
<evidence type="ECO:0000256" key="5">
    <source>
        <dbReference type="ARBA" id="ARBA00023136"/>
    </source>
</evidence>
<dbReference type="PANTHER" id="PTHR31123">
    <property type="entry name" value="ACCUMULATION OF DYADS PROTEIN 2-RELATED"/>
    <property type="match status" value="1"/>
</dbReference>
<feature type="region of interest" description="Disordered" evidence="6">
    <location>
        <begin position="1"/>
        <end position="39"/>
    </location>
</feature>
<evidence type="ECO:0000256" key="2">
    <source>
        <dbReference type="ARBA" id="ARBA00005587"/>
    </source>
</evidence>
<dbReference type="GO" id="GO:0015123">
    <property type="term" value="F:acetate transmembrane transporter activity"/>
    <property type="evidence" value="ECO:0007669"/>
    <property type="project" value="TreeGrafter"/>
</dbReference>
<dbReference type="GO" id="GO:0005886">
    <property type="term" value="C:plasma membrane"/>
    <property type="evidence" value="ECO:0007669"/>
    <property type="project" value="TreeGrafter"/>
</dbReference>
<keyword evidence="9" id="KW-1185">Reference proteome</keyword>
<feature type="transmembrane region" description="Helical" evidence="7">
    <location>
        <begin position="155"/>
        <end position="172"/>
    </location>
</feature>
<dbReference type="PROSITE" id="PS01114">
    <property type="entry name" value="GPR1_FUN34_YAAH"/>
    <property type="match status" value="1"/>
</dbReference>
<dbReference type="RefSeq" id="XP_003867713.1">
    <property type="nucleotide sequence ID" value="XM_003867665.1"/>
</dbReference>
<evidence type="ECO:0000256" key="3">
    <source>
        <dbReference type="ARBA" id="ARBA00022692"/>
    </source>
</evidence>
<evidence type="ECO:0000313" key="8">
    <source>
        <dbReference type="EMBL" id="CCG22276.1"/>
    </source>
</evidence>
<gene>
    <name evidence="8" type="ORF">CORT_0B05680</name>
</gene>
<feature type="transmembrane region" description="Helical" evidence="7">
    <location>
        <begin position="116"/>
        <end position="135"/>
    </location>
</feature>
<dbReference type="GeneID" id="14538916"/>
<dbReference type="InterPro" id="IPR051633">
    <property type="entry name" value="AceTr"/>
</dbReference>
<dbReference type="Proteomes" id="UP000005018">
    <property type="component" value="Chromosome 2"/>
</dbReference>
<accession>H8WZT1</accession>
<comment type="similarity">
    <text evidence="2">Belongs to the acetate uptake transporter (AceTr) (TC 2.A.96) family.</text>
</comment>
<evidence type="ECO:0000256" key="6">
    <source>
        <dbReference type="SAM" id="MobiDB-lite"/>
    </source>
</evidence>
<keyword evidence="5 7" id="KW-0472">Membrane</keyword>
<feature type="transmembrane region" description="Helical" evidence="7">
    <location>
        <begin position="179"/>
        <end position="200"/>
    </location>
</feature>
<name>H8WZT1_CANO9</name>
<organism evidence="8 9">
    <name type="scientific">Candida orthopsilosis (strain 90-125)</name>
    <name type="common">Yeast</name>
    <dbReference type="NCBI Taxonomy" id="1136231"/>
    <lineage>
        <taxon>Eukaryota</taxon>
        <taxon>Fungi</taxon>
        <taxon>Dikarya</taxon>
        <taxon>Ascomycota</taxon>
        <taxon>Saccharomycotina</taxon>
        <taxon>Pichiomycetes</taxon>
        <taxon>Debaryomycetaceae</taxon>
        <taxon>Candida/Lodderomyces clade</taxon>
        <taxon>Candida</taxon>
    </lineage>
</organism>
<dbReference type="Pfam" id="PF01184">
    <property type="entry name" value="Gpr1_Fun34_YaaH"/>
    <property type="match status" value="1"/>
</dbReference>
<evidence type="ECO:0000256" key="7">
    <source>
        <dbReference type="SAM" id="Phobius"/>
    </source>
</evidence>
<protein>
    <submittedName>
        <fullName evidence="8">Frp3 ammonium transporter</fullName>
    </submittedName>
</protein>
<reference evidence="8 9" key="1">
    <citation type="journal article" date="2012" name="PLoS ONE">
        <title>Sequence and analysis of the genome of the pathogenic yeast Candida orthopsilosis.</title>
        <authorList>
            <person name="Riccombeni A."/>
            <person name="Vidanes G."/>
            <person name="Proux-Wera E."/>
            <person name="Wolfe K.H."/>
            <person name="Butler G."/>
        </authorList>
    </citation>
    <scope>NUCLEOTIDE SEQUENCE [LARGE SCALE GENOMIC DNA]</scope>
    <source>
        <strain evidence="8 9">Co 90-125</strain>
    </source>
</reference>
<sequence>MSTEQPAAANAGNQDEITPYSEGHQEPQTHNPNKDVYGPHWGEVRSDGDYIYFGNERYLRSDLAQAFGGMMNPGLAPPQKPEYANPAPLGLSGFALTTFVLSLINCGARGVHIPNILVGLAYFYGGAAQLLAGFFELVLGNTFGGVALCSYGGFWMSWASIQVPAFGIVAAYEGHDQELAFAIGLFLLAWAIFTFFMMIMTLKSTLAFFSIFFFLTITFLLLGIGEIAGKVGVTKAGGVFGLLSAFAAWYNAYAGIANPQNSYLVVKALPLPDLEDRWRGKKEKTNQA</sequence>
<dbReference type="eggNOG" id="ENOG502QUJS">
    <property type="taxonomic scope" value="Eukaryota"/>
</dbReference>
<dbReference type="HOGENOM" id="CLU_051062_0_1_1"/>
<dbReference type="InterPro" id="IPR047622">
    <property type="entry name" value="GPR1_FUN34_YAAH"/>
</dbReference>
<dbReference type="AlphaFoldDB" id="H8WZT1"/>
<feature type="transmembrane region" description="Helical" evidence="7">
    <location>
        <begin position="206"/>
        <end position="224"/>
    </location>
</feature>
<dbReference type="KEGG" id="cot:CORT_0B05680"/>